<dbReference type="EMBL" id="JAAWWB010000021">
    <property type="protein sequence ID" value="KAG6755910.1"/>
    <property type="molecule type" value="Genomic_DNA"/>
</dbReference>
<dbReference type="GO" id="GO:0035251">
    <property type="term" value="F:UDP-glucosyltransferase activity"/>
    <property type="evidence" value="ECO:0007669"/>
    <property type="project" value="InterPro"/>
</dbReference>
<proteinExistence type="predicted"/>
<dbReference type="InterPro" id="IPR050481">
    <property type="entry name" value="UDP-glycosyltransf_plant"/>
</dbReference>
<name>A0A8X7YTJ5_POPTO</name>
<dbReference type="PANTHER" id="PTHR48049:SF57">
    <property type="entry name" value="UDP-GLYCOSYLTRANSFERASE 91C1-LIKE"/>
    <property type="match status" value="1"/>
</dbReference>
<dbReference type="OrthoDB" id="859101at2759"/>
<dbReference type="AlphaFoldDB" id="A0A8X7YTJ5"/>
<sequence>MRCEPTTKPSRDKMHVPLRLVLGKRQAIQGRHYMVKPPAFDKERILICGPCFLVQSNVKGKEKAQKLRGEANSFGYSVTLEKGEGIATEELASSLHSISSSPCYECEDEYVNLHEKPGGKPVIPVGLLPPERPETGATVNGESCRKMFNWLDDQKPKCVVLVGLGSEIKPTKNQIYEMVYGSELSGLPFVSILETLVNSDVNALPFGFIERTSNKGIVCEMSTTDWISGHPSIWGLFFTGEGAVVETLQFGHCLVLLPFIIDQLINIRILAGKDSAVVVDRNGDGSFSRDAIAKALILAIVSKGEKCRANASEAAAIFGDHELHQDYYIVRCIECLKSGVQKKTDEHLFKLLGSWFFNQQLKYLT</sequence>
<keyword evidence="2" id="KW-1185">Reference proteome</keyword>
<evidence type="ECO:0000313" key="2">
    <source>
        <dbReference type="Proteomes" id="UP000886885"/>
    </source>
</evidence>
<accession>A0A8X7YTJ5</accession>
<comment type="caution">
    <text evidence="1">The sequence shown here is derived from an EMBL/GenBank/DDBJ whole genome shotgun (WGS) entry which is preliminary data.</text>
</comment>
<organism evidence="1 2">
    <name type="scientific">Populus tomentosa</name>
    <name type="common">Chinese white poplar</name>
    <dbReference type="NCBI Taxonomy" id="118781"/>
    <lineage>
        <taxon>Eukaryota</taxon>
        <taxon>Viridiplantae</taxon>
        <taxon>Streptophyta</taxon>
        <taxon>Embryophyta</taxon>
        <taxon>Tracheophyta</taxon>
        <taxon>Spermatophyta</taxon>
        <taxon>Magnoliopsida</taxon>
        <taxon>eudicotyledons</taxon>
        <taxon>Gunneridae</taxon>
        <taxon>Pentapetalae</taxon>
        <taxon>rosids</taxon>
        <taxon>fabids</taxon>
        <taxon>Malpighiales</taxon>
        <taxon>Salicaceae</taxon>
        <taxon>Saliceae</taxon>
        <taxon>Populus</taxon>
    </lineage>
</organism>
<protein>
    <submittedName>
        <fullName evidence="1">Uncharacterized protein</fullName>
    </submittedName>
</protein>
<gene>
    <name evidence="1" type="ORF">POTOM_039318</name>
</gene>
<dbReference type="PANTHER" id="PTHR48049">
    <property type="entry name" value="GLYCOSYLTRANSFERASE"/>
    <property type="match status" value="1"/>
</dbReference>
<dbReference type="Proteomes" id="UP000886885">
    <property type="component" value="Chromosome 11A"/>
</dbReference>
<reference evidence="1" key="1">
    <citation type="journal article" date="2020" name="bioRxiv">
        <title>Hybrid origin of Populus tomentosa Carr. identified through genome sequencing and phylogenomic analysis.</title>
        <authorList>
            <person name="An X."/>
            <person name="Gao K."/>
            <person name="Chen Z."/>
            <person name="Li J."/>
            <person name="Yang X."/>
            <person name="Yang X."/>
            <person name="Zhou J."/>
            <person name="Guo T."/>
            <person name="Zhao T."/>
            <person name="Huang S."/>
            <person name="Miao D."/>
            <person name="Khan W.U."/>
            <person name="Rao P."/>
            <person name="Ye M."/>
            <person name="Lei B."/>
            <person name="Liao W."/>
            <person name="Wang J."/>
            <person name="Ji L."/>
            <person name="Li Y."/>
            <person name="Guo B."/>
            <person name="Mustafa N.S."/>
            <person name="Li S."/>
            <person name="Yun Q."/>
            <person name="Keller S.R."/>
            <person name="Mao J."/>
            <person name="Zhang R."/>
            <person name="Strauss S.H."/>
        </authorList>
    </citation>
    <scope>NUCLEOTIDE SEQUENCE</scope>
    <source>
        <strain evidence="1">GM15</strain>
        <tissue evidence="1">Leaf</tissue>
    </source>
</reference>
<evidence type="ECO:0000313" key="1">
    <source>
        <dbReference type="EMBL" id="KAG6755910.1"/>
    </source>
</evidence>